<feature type="region of interest" description="Disordered" evidence="1">
    <location>
        <begin position="661"/>
        <end position="688"/>
    </location>
</feature>
<reference evidence="3 4" key="1">
    <citation type="journal article" date="2023" name="Life. Sci Alliance">
        <title>Evolutionary insights into 3D genome organization and epigenetic landscape of Vigna mungo.</title>
        <authorList>
            <person name="Junaid A."/>
            <person name="Singh B."/>
            <person name="Bhatia S."/>
        </authorList>
    </citation>
    <scope>NUCLEOTIDE SEQUENCE [LARGE SCALE GENOMIC DNA]</scope>
    <source>
        <strain evidence="3">Urdbean</strain>
    </source>
</reference>
<evidence type="ECO:0000259" key="2">
    <source>
        <dbReference type="Pfam" id="PF03372"/>
    </source>
</evidence>
<dbReference type="InterPro" id="IPR036691">
    <property type="entry name" value="Endo/exonu/phosph_ase_sf"/>
</dbReference>
<feature type="compositionally biased region" description="Basic and acidic residues" evidence="1">
    <location>
        <begin position="664"/>
        <end position="674"/>
    </location>
</feature>
<gene>
    <name evidence="3" type="ORF">V8G54_036686</name>
</gene>
<accession>A0AAQ3MHJ0</accession>
<dbReference type="PANTHER" id="PTHR12121:SF85">
    <property type="entry name" value="CARBON CATABOLITE REPRESSOR PROTEIN 4 HOMOLOG 6"/>
    <property type="match status" value="1"/>
</dbReference>
<dbReference type="InterPro" id="IPR050410">
    <property type="entry name" value="CCR4/nocturin_mRNA_transcr"/>
</dbReference>
<feature type="region of interest" description="Disordered" evidence="1">
    <location>
        <begin position="74"/>
        <end position="107"/>
    </location>
</feature>
<organism evidence="3 4">
    <name type="scientific">Vigna mungo</name>
    <name type="common">Black gram</name>
    <name type="synonym">Phaseolus mungo</name>
    <dbReference type="NCBI Taxonomy" id="3915"/>
    <lineage>
        <taxon>Eukaryota</taxon>
        <taxon>Viridiplantae</taxon>
        <taxon>Streptophyta</taxon>
        <taxon>Embryophyta</taxon>
        <taxon>Tracheophyta</taxon>
        <taxon>Spermatophyta</taxon>
        <taxon>Magnoliopsida</taxon>
        <taxon>eudicotyledons</taxon>
        <taxon>Gunneridae</taxon>
        <taxon>Pentapetalae</taxon>
        <taxon>rosids</taxon>
        <taxon>fabids</taxon>
        <taxon>Fabales</taxon>
        <taxon>Fabaceae</taxon>
        <taxon>Papilionoideae</taxon>
        <taxon>50 kb inversion clade</taxon>
        <taxon>NPAAA clade</taxon>
        <taxon>indigoferoid/millettioid clade</taxon>
        <taxon>Phaseoleae</taxon>
        <taxon>Vigna</taxon>
    </lineage>
</organism>
<feature type="region of interest" description="Disordered" evidence="1">
    <location>
        <begin position="123"/>
        <end position="143"/>
    </location>
</feature>
<protein>
    <recommendedName>
        <fullName evidence="2">Endonuclease/exonuclease/phosphatase domain-containing protein</fullName>
    </recommendedName>
</protein>
<dbReference type="Gene3D" id="3.60.10.10">
    <property type="entry name" value="Endonuclease/exonuclease/phosphatase"/>
    <property type="match status" value="2"/>
</dbReference>
<dbReference type="Pfam" id="PF03372">
    <property type="entry name" value="Exo_endo_phos"/>
    <property type="match status" value="1"/>
</dbReference>
<dbReference type="PANTHER" id="PTHR12121">
    <property type="entry name" value="CARBON CATABOLITE REPRESSOR PROTEIN 4"/>
    <property type="match status" value="1"/>
</dbReference>
<proteinExistence type="predicted"/>
<dbReference type="Proteomes" id="UP001374535">
    <property type="component" value="Chromosome 11"/>
</dbReference>
<evidence type="ECO:0000256" key="1">
    <source>
        <dbReference type="SAM" id="MobiDB-lite"/>
    </source>
</evidence>
<feature type="compositionally biased region" description="Low complexity" evidence="1">
    <location>
        <begin position="22"/>
        <end position="33"/>
    </location>
</feature>
<dbReference type="InterPro" id="IPR005135">
    <property type="entry name" value="Endo/exonuclease/phosphatase"/>
</dbReference>
<sequence>MRRTPPSLHFLSATDTATAANTAAATAASMSSRPSHRGRGRGFSSRPYSGDRGHFVSGDAHLRSVRDANLGLRRGESGSFANQTLHNQNPPYNRRPHPPPLHQERPQFRNRPYSPHFRPHFPQYRQHPPPEHRPMFRPQTHLRQRPPDYRDWEPSLTPPPPHCERFKVLSYNILADYLALDHRNKLYFHIPPYILDWQWRKRSILFELGLWSADILCLQEVDRFHELAEELQPKGYSGIWKMRTGNPVDGCAIFWKKSRFNLLYEECIEFNKLGLRDNVAQLCVLEIIYRNGSLPSRNGQAQPQYWQAVGFKPYNVSVAKGWVQHLSCCNIGRDHICSPKTESTGHPIVASSHSALIWCLTGSSKVVVCNIHVLYNPNRGEIKLGQVRVLLDKAKAVSKLWNDAPIVICGDFNCTPKSPLYNFISEQKLDLSGIDRNKVSGQASAIPASKPYYGPNSGEISATGSVQAISTEGVKEVTEQNNYRLDTTDLDISVKPCAHVECGKENDSYAGKDTQETAVDHSKIFCEVGSIEEQDASYSKGGLHIVPVNGDVHDITPVTSSAPEAVNSETTGLGSNEHIPDAVPTSNEELSNKSNLHVSEENKLVEFDCSPTSLQECHQSFTRVRIDLDSTDLDNAVISPTKPSSQTSASNTLEVISTEYGDSPSHEEIADDQNKSSSTAYLGDKSHQNFPVNEKEKTFFDEIDKTIGENIGDDSSFVSSLHNAEGVALDISSSMKSDRDKSYQYTKLNSASNLLPVEEGNEGEDKLSPRQISKSIWEEEATYNPALWTPKEIETATGNEDCTFLEHPLQLRSTYSEAMDCSGTRDPYGEPLVTSYHRRFSGTVDYIWRSEGLQTIRVLAPMAKHAMEWTPGFPTKVGRIDTAHDPSDSTTFIVISLLSVPPAIQCLPQLVVFFVLKWGSDHIALVTELAFVKDGTDISTKV</sequence>
<feature type="domain" description="Endonuclease/exonuclease/phosphatase" evidence="2">
    <location>
        <begin position="210"/>
        <end position="439"/>
    </location>
</feature>
<evidence type="ECO:0000313" key="4">
    <source>
        <dbReference type="Proteomes" id="UP001374535"/>
    </source>
</evidence>
<dbReference type="AlphaFoldDB" id="A0AAQ3MHJ0"/>
<dbReference type="SUPFAM" id="SSF56219">
    <property type="entry name" value="DNase I-like"/>
    <property type="match status" value="1"/>
</dbReference>
<feature type="compositionally biased region" description="Basic and acidic residues" evidence="1">
    <location>
        <begin position="49"/>
        <end position="60"/>
    </location>
</feature>
<evidence type="ECO:0000313" key="3">
    <source>
        <dbReference type="EMBL" id="WVY91172.1"/>
    </source>
</evidence>
<feature type="region of interest" description="Disordered" evidence="1">
    <location>
        <begin position="22"/>
        <end position="60"/>
    </location>
</feature>
<keyword evidence="4" id="KW-1185">Reference proteome</keyword>
<dbReference type="GO" id="GO:0000175">
    <property type="term" value="F:3'-5'-RNA exonuclease activity"/>
    <property type="evidence" value="ECO:0007669"/>
    <property type="project" value="TreeGrafter"/>
</dbReference>
<name>A0AAQ3MHJ0_VIGMU</name>
<dbReference type="EMBL" id="CP144690">
    <property type="protein sequence ID" value="WVY91172.1"/>
    <property type="molecule type" value="Genomic_DNA"/>
</dbReference>